<dbReference type="PANTHER" id="PTHR10925:SF5">
    <property type="entry name" value="RNA CYTIDINE ACETYLTRANSFERASE"/>
    <property type="match status" value="1"/>
</dbReference>
<keyword evidence="2" id="KW-1185">Reference proteome</keyword>
<dbReference type="Proteomes" id="UP000887116">
    <property type="component" value="Unassembled WGS sequence"/>
</dbReference>
<dbReference type="InterPro" id="IPR032672">
    <property type="entry name" value="TmcA/NAT10/Kre33"/>
</dbReference>
<dbReference type="GO" id="GO:0000049">
    <property type="term" value="F:tRNA binding"/>
    <property type="evidence" value="ECO:0007669"/>
    <property type="project" value="TreeGrafter"/>
</dbReference>
<gene>
    <name evidence="1" type="primary">Nat10</name>
    <name evidence="1" type="ORF">TNCT_605451</name>
</gene>
<reference evidence="1" key="1">
    <citation type="submission" date="2020-07" db="EMBL/GenBank/DDBJ databases">
        <title>Multicomponent nature underlies the extraordinary mechanical properties of spider dragline silk.</title>
        <authorList>
            <person name="Kono N."/>
            <person name="Nakamura H."/>
            <person name="Mori M."/>
            <person name="Yoshida Y."/>
            <person name="Ohtoshi R."/>
            <person name="Malay A.D."/>
            <person name="Moran D.A.P."/>
            <person name="Tomita M."/>
            <person name="Numata K."/>
            <person name="Arakawa K."/>
        </authorList>
    </citation>
    <scope>NUCLEOTIDE SEQUENCE</scope>
</reference>
<organism evidence="1 2">
    <name type="scientific">Trichonephila clavata</name>
    <name type="common">Joro spider</name>
    <name type="synonym">Nephila clavata</name>
    <dbReference type="NCBI Taxonomy" id="2740835"/>
    <lineage>
        <taxon>Eukaryota</taxon>
        <taxon>Metazoa</taxon>
        <taxon>Ecdysozoa</taxon>
        <taxon>Arthropoda</taxon>
        <taxon>Chelicerata</taxon>
        <taxon>Arachnida</taxon>
        <taxon>Araneae</taxon>
        <taxon>Araneomorphae</taxon>
        <taxon>Entelegynae</taxon>
        <taxon>Araneoidea</taxon>
        <taxon>Nephilidae</taxon>
        <taxon>Trichonephila</taxon>
    </lineage>
</organism>
<comment type="caution">
    <text evidence="1">The sequence shown here is derived from an EMBL/GenBank/DDBJ whole genome shotgun (WGS) entry which is preliminary data.</text>
</comment>
<accession>A0A8X6KXK2</accession>
<proteinExistence type="predicted"/>
<dbReference type="EMBL" id="BMAO01003788">
    <property type="protein sequence ID" value="GFQ90215.1"/>
    <property type="molecule type" value="Genomic_DNA"/>
</dbReference>
<evidence type="ECO:0000313" key="2">
    <source>
        <dbReference type="Proteomes" id="UP000887116"/>
    </source>
</evidence>
<feature type="non-terminal residue" evidence="1">
    <location>
        <position position="1"/>
    </location>
</feature>
<dbReference type="OrthoDB" id="10067491at2759"/>
<dbReference type="GO" id="GO:1990883">
    <property type="term" value="F:18S rRNA cytidine N-acetyltransferase activity"/>
    <property type="evidence" value="ECO:0007669"/>
    <property type="project" value="TreeGrafter"/>
</dbReference>
<protein>
    <submittedName>
        <fullName evidence="1">RNA cytidine acetyltransferase</fullName>
    </submittedName>
</protein>
<evidence type="ECO:0000313" key="1">
    <source>
        <dbReference type="EMBL" id="GFQ90215.1"/>
    </source>
</evidence>
<dbReference type="GO" id="GO:0005730">
    <property type="term" value="C:nucleolus"/>
    <property type="evidence" value="ECO:0007669"/>
    <property type="project" value="TreeGrafter"/>
</dbReference>
<dbReference type="AlphaFoldDB" id="A0A8X6KXK2"/>
<sequence length="103" mass="12116">MVRKKLDNRIRVLIENCVNLHHRSLFVIVGEKARNNIPILHEILSKAEVRARPSVLWCYKKDLGFSSNKRKQKRLKKAQVTANKHDLDEFDSIEYFVSSTNIR</sequence>
<dbReference type="GO" id="GO:1904812">
    <property type="term" value="P:rRNA acetylation involved in maturation of SSU-rRNA"/>
    <property type="evidence" value="ECO:0007669"/>
    <property type="project" value="TreeGrafter"/>
</dbReference>
<dbReference type="GO" id="GO:0030686">
    <property type="term" value="C:90S preribosome"/>
    <property type="evidence" value="ECO:0007669"/>
    <property type="project" value="TreeGrafter"/>
</dbReference>
<dbReference type="PANTHER" id="PTHR10925">
    <property type="entry name" value="N-ACETYLTRANSFERASE 10"/>
    <property type="match status" value="1"/>
</dbReference>
<name>A0A8X6KXK2_TRICU</name>